<keyword evidence="1" id="KW-0812">Transmembrane</keyword>
<reference evidence="3" key="1">
    <citation type="submission" date="2019-07" db="EMBL/GenBank/DDBJ databases">
        <authorList>
            <person name="Palmer J.M."/>
        </authorList>
    </citation>
    <scope>NUCLEOTIDE SEQUENCE</scope>
    <source>
        <strain evidence="3">PC9</strain>
    </source>
</reference>
<dbReference type="AlphaFoldDB" id="A0A8H6ZNA6"/>
<dbReference type="OrthoDB" id="2971182at2759"/>
<feature type="domain" description="DUF6534" evidence="2">
    <location>
        <begin position="177"/>
        <end position="263"/>
    </location>
</feature>
<name>A0A8H6ZNA6_PLEOS</name>
<evidence type="ECO:0000259" key="2">
    <source>
        <dbReference type="Pfam" id="PF20152"/>
    </source>
</evidence>
<dbReference type="PANTHER" id="PTHR40465:SF1">
    <property type="entry name" value="DUF6534 DOMAIN-CONTAINING PROTEIN"/>
    <property type="match status" value="1"/>
</dbReference>
<proteinExistence type="predicted"/>
<dbReference type="InterPro" id="IPR045339">
    <property type="entry name" value="DUF6534"/>
</dbReference>
<keyword evidence="4" id="KW-1185">Reference proteome</keyword>
<dbReference type="Proteomes" id="UP000623687">
    <property type="component" value="Unassembled WGS sequence"/>
</dbReference>
<dbReference type="PANTHER" id="PTHR40465">
    <property type="entry name" value="CHROMOSOME 1, WHOLE GENOME SHOTGUN SEQUENCE"/>
    <property type="match status" value="1"/>
</dbReference>
<gene>
    <name evidence="3" type="ORF">PC9H_010179</name>
</gene>
<evidence type="ECO:0000313" key="3">
    <source>
        <dbReference type="EMBL" id="KAF7424868.1"/>
    </source>
</evidence>
<feature type="transmembrane region" description="Helical" evidence="1">
    <location>
        <begin position="13"/>
        <end position="39"/>
    </location>
</feature>
<feature type="transmembrane region" description="Helical" evidence="1">
    <location>
        <begin position="174"/>
        <end position="193"/>
    </location>
</feature>
<accession>A0A8H6ZNA6</accession>
<evidence type="ECO:0000313" key="4">
    <source>
        <dbReference type="Proteomes" id="UP000623687"/>
    </source>
</evidence>
<dbReference type="VEuPathDB" id="FungiDB:PC9H_010179"/>
<dbReference type="GeneID" id="59379997"/>
<comment type="caution">
    <text evidence="3">The sequence shown here is derived from an EMBL/GenBank/DDBJ whole genome shotgun (WGS) entry which is preliminary data.</text>
</comment>
<organism evidence="3 4">
    <name type="scientific">Pleurotus ostreatus</name>
    <name type="common">Oyster mushroom</name>
    <name type="synonym">White-rot fungus</name>
    <dbReference type="NCBI Taxonomy" id="5322"/>
    <lineage>
        <taxon>Eukaryota</taxon>
        <taxon>Fungi</taxon>
        <taxon>Dikarya</taxon>
        <taxon>Basidiomycota</taxon>
        <taxon>Agaricomycotina</taxon>
        <taxon>Agaricomycetes</taxon>
        <taxon>Agaricomycetidae</taxon>
        <taxon>Agaricales</taxon>
        <taxon>Pleurotineae</taxon>
        <taxon>Pleurotaceae</taxon>
        <taxon>Pleurotus</taxon>
    </lineage>
</organism>
<feature type="transmembrane region" description="Helical" evidence="1">
    <location>
        <begin position="238"/>
        <end position="259"/>
    </location>
</feature>
<feature type="transmembrane region" description="Helical" evidence="1">
    <location>
        <begin position="51"/>
        <end position="76"/>
    </location>
</feature>
<dbReference type="RefSeq" id="XP_036629062.1">
    <property type="nucleotide sequence ID" value="XM_036779673.1"/>
</dbReference>
<sequence>MSSPPSPSAFAQAIAPLLIGSILACPLYGIAVAQGISYYRNYPCDRKFVKYSIALLLLIDSAHTFSLANAALVWYLRAVPNPQYPAGMIISTFFSYVTTSFVQSAFTLRVWIMYRKQWLIPSILQSPYLVSGPKAVLVLCQLVGGLGMAVNMRTSGSINGLHDSNSTIFGNLELASAMICDIMISVTLVYSLHKNRSGIKTSDAMIDKLIVYFIGISTLSSVFALINLVTWVAMPKNVIFVIFHSVISKLYVNSLLVTLNSRQQFRHNLANETEVGKHLAASRFLPYEHDHIDATKDDGAIVLSTFVAVG</sequence>
<evidence type="ECO:0000256" key="1">
    <source>
        <dbReference type="SAM" id="Phobius"/>
    </source>
</evidence>
<keyword evidence="1" id="KW-1133">Transmembrane helix</keyword>
<dbReference type="EMBL" id="JACETU010000007">
    <property type="protein sequence ID" value="KAF7424868.1"/>
    <property type="molecule type" value="Genomic_DNA"/>
</dbReference>
<feature type="transmembrane region" description="Helical" evidence="1">
    <location>
        <begin position="209"/>
        <end position="232"/>
    </location>
</feature>
<protein>
    <recommendedName>
        <fullName evidence="2">DUF6534 domain-containing protein</fullName>
    </recommendedName>
</protein>
<feature type="transmembrane region" description="Helical" evidence="1">
    <location>
        <begin position="88"/>
        <end position="114"/>
    </location>
</feature>
<dbReference type="Pfam" id="PF20152">
    <property type="entry name" value="DUF6534"/>
    <property type="match status" value="1"/>
</dbReference>
<feature type="transmembrane region" description="Helical" evidence="1">
    <location>
        <begin position="135"/>
        <end position="154"/>
    </location>
</feature>
<keyword evidence="1" id="KW-0472">Membrane</keyword>